<dbReference type="Pfam" id="PF02113">
    <property type="entry name" value="Peptidase_S13"/>
    <property type="match status" value="2"/>
</dbReference>
<keyword evidence="2 3" id="KW-0378">Hydrolase</keyword>
<dbReference type="GO" id="GO:0000270">
    <property type="term" value="P:peptidoglycan metabolic process"/>
    <property type="evidence" value="ECO:0007669"/>
    <property type="project" value="TreeGrafter"/>
</dbReference>
<protein>
    <submittedName>
        <fullName evidence="3">D-alanyl-D-alanine carboxypeptidase/D-alanyl-D-alanine-endopeptidase (Penicillin-binding protein 4)</fullName>
        <ecNumber evidence="3">3.4.16.4</ecNumber>
        <ecNumber evidence="3">3.4.21.-</ecNumber>
    </submittedName>
</protein>
<dbReference type="RefSeq" id="WP_182541000.1">
    <property type="nucleotide sequence ID" value="NZ_JACGXA010000001.1"/>
</dbReference>
<keyword evidence="3" id="KW-0645">Protease</keyword>
<dbReference type="InterPro" id="IPR000667">
    <property type="entry name" value="Peptidase_S13"/>
</dbReference>
<dbReference type="Proteomes" id="UP000580910">
    <property type="component" value="Unassembled WGS sequence"/>
</dbReference>
<keyword evidence="3" id="KW-0121">Carboxypeptidase</keyword>
<evidence type="ECO:0000256" key="1">
    <source>
        <dbReference type="ARBA" id="ARBA00006096"/>
    </source>
</evidence>
<dbReference type="AlphaFoldDB" id="A0A7W3PB27"/>
<dbReference type="PANTHER" id="PTHR30023:SF0">
    <property type="entry name" value="PENICILLIN-SENSITIVE CARBOXYPEPTIDASE A"/>
    <property type="match status" value="1"/>
</dbReference>
<gene>
    <name evidence="3" type="ORF">FB382_003519</name>
</gene>
<proteinExistence type="inferred from homology"/>
<accession>A0A7W3PB27</accession>
<dbReference type="EMBL" id="JACGXA010000001">
    <property type="protein sequence ID" value="MBA8805228.1"/>
    <property type="molecule type" value="Genomic_DNA"/>
</dbReference>
<reference evidence="3 4" key="1">
    <citation type="submission" date="2020-07" db="EMBL/GenBank/DDBJ databases">
        <title>Sequencing the genomes of 1000 actinobacteria strains.</title>
        <authorList>
            <person name="Klenk H.-P."/>
        </authorList>
    </citation>
    <scope>NUCLEOTIDE SEQUENCE [LARGE SCALE GENOMIC DNA]</scope>
    <source>
        <strain evidence="3 4">DSM 21349</strain>
    </source>
</reference>
<comment type="similarity">
    <text evidence="1">Belongs to the peptidase S13 family.</text>
</comment>
<dbReference type="NCBIfam" id="TIGR00666">
    <property type="entry name" value="PBP4"/>
    <property type="match status" value="1"/>
</dbReference>
<dbReference type="EC" id="3.4.16.4" evidence="3"/>
<dbReference type="Gene3D" id="3.40.710.10">
    <property type="entry name" value="DD-peptidase/beta-lactamase superfamily"/>
    <property type="match status" value="2"/>
</dbReference>
<name>A0A7W3PB27_9ACTN</name>
<dbReference type="InterPro" id="IPR012338">
    <property type="entry name" value="Beta-lactam/transpept-like"/>
</dbReference>
<evidence type="ECO:0000313" key="3">
    <source>
        <dbReference type="EMBL" id="MBA8805228.1"/>
    </source>
</evidence>
<dbReference type="GO" id="GO:0009002">
    <property type="term" value="F:serine-type D-Ala-D-Ala carboxypeptidase activity"/>
    <property type="evidence" value="ECO:0007669"/>
    <property type="project" value="UniProtKB-EC"/>
</dbReference>
<dbReference type="PANTHER" id="PTHR30023">
    <property type="entry name" value="D-ALANYL-D-ALANINE CARBOXYPEPTIDASE"/>
    <property type="match status" value="1"/>
</dbReference>
<comment type="caution">
    <text evidence="3">The sequence shown here is derived from an EMBL/GenBank/DDBJ whole genome shotgun (WGS) entry which is preliminary data.</text>
</comment>
<dbReference type="PRINTS" id="PR00922">
    <property type="entry name" value="DADACBPTASE3"/>
</dbReference>
<organism evidence="3 4">
    <name type="scientific">Nocardioides ginsengisegetis</name>
    <dbReference type="NCBI Taxonomy" id="661491"/>
    <lineage>
        <taxon>Bacteria</taxon>
        <taxon>Bacillati</taxon>
        <taxon>Actinomycetota</taxon>
        <taxon>Actinomycetes</taxon>
        <taxon>Propionibacteriales</taxon>
        <taxon>Nocardioidaceae</taxon>
        <taxon>Nocardioides</taxon>
    </lineage>
</organism>
<sequence length="454" mass="45585">MVLVLAVLVAAGTTYGLERAGIGDADPGTDPAAVAPPAGLTLPAYAAPAAVAQTAVDGPLAPAKVRRALAPALADPDLGPDVLALVTRLDGTPVFSQADGAATPASTMKLLTTAAALEVLGPEHTFQTRVVSGRHHQVVLVGGGDPLLASAPSKDAYPATANVVDLARQTAKALKDKGIRRTSVGYDTSLFSGPGASTHWPDDYLPDGVVTPIGPLWVDEGHTPSGLGRVADPALEAARAFAAALADAGISVVGRPTEATVPSTAPPLASVDSPPLSQIVEWTLTWSDNEAAEVLAHQVGLATGRAGTFTGGAAGVRAVLDELGVPLDGAVLHDGSGLSRQDLLDPGTLAAVLQAAASADHPELRPLLSGLPVAAFSGSLVDRFADSVPAGRGRVRAKTGTLSGVSALAGVTTDLDGHPMIFVLMADRVALTDTDAAREALDDLAASLAACRCG</sequence>
<evidence type="ECO:0000256" key="2">
    <source>
        <dbReference type="ARBA" id="ARBA00022801"/>
    </source>
</evidence>
<evidence type="ECO:0000313" key="4">
    <source>
        <dbReference type="Proteomes" id="UP000580910"/>
    </source>
</evidence>
<dbReference type="SUPFAM" id="SSF56601">
    <property type="entry name" value="beta-lactamase/transpeptidase-like"/>
    <property type="match status" value="1"/>
</dbReference>
<dbReference type="EC" id="3.4.21.-" evidence="3"/>
<keyword evidence="4" id="KW-1185">Reference proteome</keyword>
<dbReference type="GO" id="GO:0006508">
    <property type="term" value="P:proteolysis"/>
    <property type="evidence" value="ECO:0007669"/>
    <property type="project" value="InterPro"/>
</dbReference>